<organism evidence="1 2">
    <name type="scientific">Pelomonas candidula</name>
    <dbReference type="NCBI Taxonomy" id="3299025"/>
    <lineage>
        <taxon>Bacteria</taxon>
        <taxon>Pseudomonadati</taxon>
        <taxon>Pseudomonadota</taxon>
        <taxon>Betaproteobacteria</taxon>
        <taxon>Burkholderiales</taxon>
        <taxon>Sphaerotilaceae</taxon>
        <taxon>Roseateles</taxon>
    </lineage>
</organism>
<accession>A0ABW7HK74</accession>
<dbReference type="RefSeq" id="WP_394417190.1">
    <property type="nucleotide sequence ID" value="NZ_JBIGIC010000020.1"/>
</dbReference>
<protein>
    <submittedName>
        <fullName evidence="1">Uncharacterized protein</fullName>
    </submittedName>
</protein>
<evidence type="ECO:0000313" key="2">
    <source>
        <dbReference type="Proteomes" id="UP001606134"/>
    </source>
</evidence>
<name>A0ABW7HK74_9BURK</name>
<dbReference type="Proteomes" id="UP001606134">
    <property type="component" value="Unassembled WGS sequence"/>
</dbReference>
<dbReference type="EMBL" id="JBIGIC010000020">
    <property type="protein sequence ID" value="MFG6490281.1"/>
    <property type="molecule type" value="Genomic_DNA"/>
</dbReference>
<reference evidence="1 2" key="1">
    <citation type="submission" date="2024-08" db="EMBL/GenBank/DDBJ databases">
        <authorList>
            <person name="Lu H."/>
        </authorList>
    </citation>
    <scope>NUCLEOTIDE SEQUENCE [LARGE SCALE GENOMIC DNA]</scope>
    <source>
        <strain evidence="1 2">BYS78W</strain>
    </source>
</reference>
<comment type="caution">
    <text evidence="1">The sequence shown here is derived from an EMBL/GenBank/DDBJ whole genome shotgun (WGS) entry which is preliminary data.</text>
</comment>
<gene>
    <name evidence="1" type="ORF">ACG04R_26655</name>
</gene>
<keyword evidence="2" id="KW-1185">Reference proteome</keyword>
<proteinExistence type="predicted"/>
<evidence type="ECO:0000313" key="1">
    <source>
        <dbReference type="EMBL" id="MFG6490281.1"/>
    </source>
</evidence>
<sequence length="151" mass="16790">MTDDVVEVIADWPQPASSGEPIVIAGRGPLRICYTTADERVATIVFDVCHQVIYGNPNDEALTGHPLYTHGLKFYSVHKVRHSTRLASLERANSAHPRHDAARYLRDKEHFVFTFQDGTLECLVTTGTRFPAKVLTFDTTDEAMAAMKDAS</sequence>